<feature type="chain" id="PRO_5045111247" description="GH18 domain-containing protein" evidence="4">
    <location>
        <begin position="24"/>
        <end position="340"/>
    </location>
</feature>
<dbReference type="SUPFAM" id="SSF51445">
    <property type="entry name" value="(Trans)glycosidases"/>
    <property type="match status" value="1"/>
</dbReference>
<dbReference type="InterPro" id="IPR001223">
    <property type="entry name" value="Glyco_hydro18_cat"/>
</dbReference>
<comment type="caution">
    <text evidence="6">The sequence shown here is derived from an EMBL/GenBank/DDBJ whole genome shotgun (WGS) entry which is preliminary data.</text>
</comment>
<evidence type="ECO:0000256" key="2">
    <source>
        <dbReference type="ARBA" id="ARBA00022801"/>
    </source>
</evidence>
<evidence type="ECO:0000256" key="4">
    <source>
        <dbReference type="SAM" id="SignalP"/>
    </source>
</evidence>
<keyword evidence="4" id="KW-0732">Signal</keyword>
<sequence length="340" mass="35642">MVGSLRSLASAVGVLAALPLALAGFSSTSKSNVAVYWGQNSYGQGSGPYVQERLGYYCQRLTQPQIIPIAFLTSLNPPAMNFANAGDNCTTFPEDPSLLDCPQIEEDIIACQAAGKTIILSLGGATYSGGGFSSSTDAVSTAQNLWAMFGPAGSNASDSNTSADVLRPFGSAAVDGFDYDFESSTSNMVPFGVELRRLMDAATASSGKKYYITAAPQCPYPDVANQEALAGGVAFDFIMIQFYNNACGVTSFVQGATTQPAFNFDVWDTWAKQTSKNPNVKVMLGVPANTGAGAGYTEGAQLSAAIKYSAQFDSFGGVMMWDMSQLYANSGFLDQVTGAL</sequence>
<dbReference type="PROSITE" id="PS51910">
    <property type="entry name" value="GH18_2"/>
    <property type="match status" value="1"/>
</dbReference>
<feature type="domain" description="GH18" evidence="5">
    <location>
        <begin position="31"/>
        <end position="340"/>
    </location>
</feature>
<evidence type="ECO:0000313" key="7">
    <source>
        <dbReference type="Proteomes" id="UP000766486"/>
    </source>
</evidence>
<organism evidence="6 7">
    <name type="scientific">Bionectria ochroleuca</name>
    <name type="common">Gliocladium roseum</name>
    <dbReference type="NCBI Taxonomy" id="29856"/>
    <lineage>
        <taxon>Eukaryota</taxon>
        <taxon>Fungi</taxon>
        <taxon>Dikarya</taxon>
        <taxon>Ascomycota</taxon>
        <taxon>Pezizomycotina</taxon>
        <taxon>Sordariomycetes</taxon>
        <taxon>Hypocreomycetidae</taxon>
        <taxon>Hypocreales</taxon>
        <taxon>Bionectriaceae</taxon>
        <taxon>Clonostachys</taxon>
    </lineage>
</organism>
<evidence type="ECO:0000256" key="3">
    <source>
        <dbReference type="ARBA" id="ARBA00023295"/>
    </source>
</evidence>
<accession>A0ABY6TNE4</accession>
<dbReference type="Pfam" id="PF00704">
    <property type="entry name" value="Glyco_hydro_18"/>
    <property type="match status" value="1"/>
</dbReference>
<proteinExistence type="predicted"/>
<dbReference type="PANTHER" id="PTHR45708:SF49">
    <property type="entry name" value="ENDOCHITINASE"/>
    <property type="match status" value="1"/>
</dbReference>
<dbReference type="InterPro" id="IPR050542">
    <property type="entry name" value="Glycosyl_Hydrlase18_Chitinase"/>
</dbReference>
<dbReference type="Gene3D" id="3.20.20.80">
    <property type="entry name" value="Glycosidases"/>
    <property type="match status" value="1"/>
</dbReference>
<evidence type="ECO:0000256" key="1">
    <source>
        <dbReference type="ARBA" id="ARBA00022669"/>
    </source>
</evidence>
<dbReference type="PANTHER" id="PTHR45708">
    <property type="entry name" value="ENDOCHITINASE"/>
    <property type="match status" value="1"/>
</dbReference>
<gene>
    <name evidence="6" type="ORF">CLO192961_LOCUS13076</name>
</gene>
<keyword evidence="2" id="KW-0378">Hydrolase</keyword>
<keyword evidence="3" id="KW-0326">Glycosidase</keyword>
<name>A0ABY6TNE4_BIOOC</name>
<reference evidence="6 7" key="1">
    <citation type="submission" date="2019-06" db="EMBL/GenBank/DDBJ databases">
        <authorList>
            <person name="Broberg M."/>
        </authorList>
    </citation>
    <scope>NUCLEOTIDE SEQUENCE [LARGE SCALE GENOMIC DNA]</scope>
</reference>
<dbReference type="EMBL" id="CABFNS010000068">
    <property type="protein sequence ID" value="VUC20132.1"/>
    <property type="molecule type" value="Genomic_DNA"/>
</dbReference>
<dbReference type="InterPro" id="IPR017853">
    <property type="entry name" value="GH"/>
</dbReference>
<keyword evidence="1" id="KW-0147">Chitin-binding</keyword>
<dbReference type="Proteomes" id="UP000766486">
    <property type="component" value="Unassembled WGS sequence"/>
</dbReference>
<keyword evidence="7" id="KW-1185">Reference proteome</keyword>
<evidence type="ECO:0000313" key="6">
    <source>
        <dbReference type="EMBL" id="VUC20132.1"/>
    </source>
</evidence>
<feature type="signal peptide" evidence="4">
    <location>
        <begin position="1"/>
        <end position="23"/>
    </location>
</feature>
<protein>
    <recommendedName>
        <fullName evidence="5">GH18 domain-containing protein</fullName>
    </recommendedName>
</protein>
<evidence type="ECO:0000259" key="5">
    <source>
        <dbReference type="PROSITE" id="PS51910"/>
    </source>
</evidence>